<name>A0A1G6GZR1_9GAMM</name>
<sequence length="411" mass="45840">MQNIIVLGAGIIGLSIAYTLYKAGDSITVIDRDPAGDKVSFGNAGSIAVMEVNPASVPGVFWKVPGWMLNPLGPLSVRPNYSLKLLPWLYRFYLASKEQHALRSHQALVALNTHAYRDMIPMFKDIGVIDALKQKGALVVYESDIGFQQDQNMWALRIKSGIITEYLSGDDARKYEPALGERVKHGMFVPQAGYVTDPKYIVDQLRTWLIKHGVKFIQDEVNSIQKSPNNMSLEGRKTVYTADKVVLATGAWSSCLTKQQGEKCYLESERGYNTTIRNPDIKISREIVFAERKFVITPLTCGLRIGGAAEFGGLNNPPNYKRSDALVKLAQLYFPDLKQTIGTVWSGHRPSTPDSLPVISRSMSCDRLFYAFGHGHLGLTQCAITARLIKEMIFNETSDIDTSMYSIERFN</sequence>
<proteinExistence type="predicted"/>
<dbReference type="InterPro" id="IPR006076">
    <property type="entry name" value="FAD-dep_OxRdtase"/>
</dbReference>
<dbReference type="PANTHER" id="PTHR13847">
    <property type="entry name" value="SARCOSINE DEHYDROGENASE-RELATED"/>
    <property type="match status" value="1"/>
</dbReference>
<reference evidence="4" key="1">
    <citation type="submission" date="2016-09" db="EMBL/GenBank/DDBJ databases">
        <authorList>
            <person name="Varghese N."/>
            <person name="Submissions S."/>
        </authorList>
    </citation>
    <scope>NUCLEOTIDE SEQUENCE [LARGE SCALE GENOMIC DNA]</scope>
    <source>
        <strain evidence="4">ANC 4422</strain>
    </source>
</reference>
<protein>
    <submittedName>
        <fullName evidence="3">D-amino-acid dehydrogenase</fullName>
    </submittedName>
</protein>
<evidence type="ECO:0000313" key="3">
    <source>
        <dbReference type="EMBL" id="SDB87512.1"/>
    </source>
</evidence>
<dbReference type="STRING" id="1219383.SAMN05421733_10388"/>
<keyword evidence="4" id="KW-1185">Reference proteome</keyword>
<dbReference type="Pfam" id="PF01266">
    <property type="entry name" value="DAO"/>
    <property type="match status" value="1"/>
</dbReference>
<dbReference type="GO" id="GO:0005737">
    <property type="term" value="C:cytoplasm"/>
    <property type="evidence" value="ECO:0007669"/>
    <property type="project" value="TreeGrafter"/>
</dbReference>
<organism evidence="3 4">
    <name type="scientific">Acinetobacter boissieri</name>
    <dbReference type="NCBI Taxonomy" id="1219383"/>
    <lineage>
        <taxon>Bacteria</taxon>
        <taxon>Pseudomonadati</taxon>
        <taxon>Pseudomonadota</taxon>
        <taxon>Gammaproteobacteria</taxon>
        <taxon>Moraxellales</taxon>
        <taxon>Moraxellaceae</taxon>
        <taxon>Acinetobacter</taxon>
    </lineage>
</organism>
<dbReference type="InterPro" id="IPR036188">
    <property type="entry name" value="FAD/NAD-bd_sf"/>
</dbReference>
<dbReference type="GO" id="GO:0016491">
    <property type="term" value="F:oxidoreductase activity"/>
    <property type="evidence" value="ECO:0007669"/>
    <property type="project" value="UniProtKB-KW"/>
</dbReference>
<dbReference type="OrthoDB" id="9805337at2"/>
<dbReference type="EMBL" id="FMYL01000003">
    <property type="protein sequence ID" value="SDB87512.1"/>
    <property type="molecule type" value="Genomic_DNA"/>
</dbReference>
<dbReference type="Proteomes" id="UP000242501">
    <property type="component" value="Unassembled WGS sequence"/>
</dbReference>
<dbReference type="Gene3D" id="3.50.50.60">
    <property type="entry name" value="FAD/NAD(P)-binding domain"/>
    <property type="match status" value="2"/>
</dbReference>
<dbReference type="SUPFAM" id="SSF54373">
    <property type="entry name" value="FAD-linked reductases, C-terminal domain"/>
    <property type="match status" value="1"/>
</dbReference>
<evidence type="ECO:0000259" key="2">
    <source>
        <dbReference type="Pfam" id="PF01266"/>
    </source>
</evidence>
<feature type="domain" description="FAD dependent oxidoreductase" evidence="2">
    <location>
        <begin position="4"/>
        <end position="391"/>
    </location>
</feature>
<dbReference type="PANTHER" id="PTHR13847:SF289">
    <property type="entry name" value="GLYCINE OXIDASE"/>
    <property type="match status" value="1"/>
</dbReference>
<dbReference type="Gene3D" id="3.30.9.10">
    <property type="entry name" value="D-Amino Acid Oxidase, subunit A, domain 2"/>
    <property type="match status" value="1"/>
</dbReference>
<dbReference type="SUPFAM" id="SSF51905">
    <property type="entry name" value="FAD/NAD(P)-binding domain"/>
    <property type="match status" value="1"/>
</dbReference>
<gene>
    <name evidence="3" type="ORF">SAMN05421733_10388</name>
</gene>
<dbReference type="AlphaFoldDB" id="A0A1G6GZR1"/>
<dbReference type="RefSeq" id="WP_092747055.1">
    <property type="nucleotide sequence ID" value="NZ_FMYL01000003.1"/>
</dbReference>
<evidence type="ECO:0000313" key="4">
    <source>
        <dbReference type="Proteomes" id="UP000242501"/>
    </source>
</evidence>
<accession>A0A1G6GZR1</accession>
<keyword evidence="1" id="KW-0560">Oxidoreductase</keyword>
<evidence type="ECO:0000256" key="1">
    <source>
        <dbReference type="ARBA" id="ARBA00023002"/>
    </source>
</evidence>